<dbReference type="Pfam" id="PF00664">
    <property type="entry name" value="ABC_membrane"/>
    <property type="match status" value="1"/>
</dbReference>
<dbReference type="PROSITE" id="PS50990">
    <property type="entry name" value="PEPTIDASE_C39"/>
    <property type="match status" value="1"/>
</dbReference>
<feature type="transmembrane region" description="Helical" evidence="8">
    <location>
        <begin position="210"/>
        <end position="228"/>
    </location>
</feature>
<comment type="caution">
    <text evidence="12">The sequence shown here is derived from an EMBL/GenBank/DDBJ whole genome shotgun (WGS) entry which is preliminary data.</text>
</comment>
<evidence type="ECO:0000256" key="1">
    <source>
        <dbReference type="ARBA" id="ARBA00004651"/>
    </source>
</evidence>
<comment type="subcellular location">
    <subcellularLocation>
        <location evidence="1">Cell membrane</location>
        <topology evidence="1">Multi-pass membrane protein</topology>
    </subcellularLocation>
</comment>
<evidence type="ECO:0000313" key="12">
    <source>
        <dbReference type="EMBL" id="MFD0999863.1"/>
    </source>
</evidence>
<keyword evidence="6 8" id="KW-1133">Transmembrane helix</keyword>
<keyword evidence="3" id="KW-0547">Nucleotide-binding</keyword>
<dbReference type="InterPro" id="IPR011527">
    <property type="entry name" value="ABC1_TM_dom"/>
</dbReference>
<protein>
    <submittedName>
        <fullName evidence="12">Peptidase domain-containing ABC transporter</fullName>
    </submittedName>
</protein>
<evidence type="ECO:0000256" key="5">
    <source>
        <dbReference type="ARBA" id="ARBA00022840"/>
    </source>
</evidence>
<gene>
    <name evidence="12" type="ORF">ACFQ21_11130</name>
</gene>
<dbReference type="InterPro" id="IPR005074">
    <property type="entry name" value="Peptidase_C39"/>
</dbReference>
<evidence type="ECO:0000256" key="8">
    <source>
        <dbReference type="SAM" id="Phobius"/>
    </source>
</evidence>
<feature type="domain" description="ABC transmembrane type-1" evidence="10">
    <location>
        <begin position="177"/>
        <end position="456"/>
    </location>
</feature>
<evidence type="ECO:0000259" key="10">
    <source>
        <dbReference type="PROSITE" id="PS50929"/>
    </source>
</evidence>
<evidence type="ECO:0000256" key="6">
    <source>
        <dbReference type="ARBA" id="ARBA00022989"/>
    </source>
</evidence>
<dbReference type="InterPro" id="IPR039421">
    <property type="entry name" value="Type_1_exporter"/>
</dbReference>
<dbReference type="Proteomes" id="UP001597112">
    <property type="component" value="Unassembled WGS sequence"/>
</dbReference>
<name>A0ABW3K1T1_9BACT</name>
<keyword evidence="7 8" id="KW-0472">Membrane</keyword>
<feature type="transmembrane region" description="Helical" evidence="8">
    <location>
        <begin position="315"/>
        <end position="332"/>
    </location>
</feature>
<feature type="domain" description="ABC transporter" evidence="9">
    <location>
        <begin position="495"/>
        <end position="731"/>
    </location>
</feature>
<sequence length="737" mass="83388">MLGTFRFFRQYDQMDCGPTCLRMIAKHYGRNYSLQFLRARAFLGREGVSLLGISSAAEEIGFRTLGIKLPFEKFINEAPVPNIVHWNQNHFVVVYKIKGKNVFVADPANGLLKYTQEEFRKSWALSVENGNHIGVALLLEPSPAFYELDAEEDTPQKKGLSKLLTYLRNYRKFIVQLLLGLILGSIIQLILPFLTQSIVDVGINTQNINFIYLILAGQLMLFFSRTAVDFLRRWILMHLSTRINISLISDFLMKMMKLPISFFDSKMVGDLLQRIDDHSRVEQFLSSSSLNILFSAFNLLIFGTVLAFYNVPVFFTFFGFSTIYIVYVLLFLKKRAAIDYKRFAQLSNNQNSLIQLIHGMQEIKLNNCETQKRWEWERIQAKIFRLNVDSVKLLQYQDAGSLFINELKNILITFMTALAVIEGNMTLGMMLAVQYIIGQLNSPINEFVNFMRHLQDARISLDRIGEIHTMENEEDAVGSEDAMLQTNLLPQSKTIILNQVSFQYDGPHSPRILESIDLIIPEGKVTAIVGTSGSGKTTLMKLLLKFYNPVSGSISSGGSNLQYISAAAWRRQCGVVMQDGYIFSDTIARNIGLSDETIDHAKLLHAVKVANIQDFIESLPLGYNTKIGSNGIGLSQGQKQRLLIARAVYKNPDFIVLDEATSALDANNEKIIMENLNEFFKGRTVVVIAHRLSTVKNADQIVVLEKGRIVEGGTHEDLTKTRGIYFNLVKNQLELGN</sequence>
<feature type="transmembrane region" description="Helical" evidence="8">
    <location>
        <begin position="173"/>
        <end position="198"/>
    </location>
</feature>
<evidence type="ECO:0000313" key="13">
    <source>
        <dbReference type="Proteomes" id="UP001597112"/>
    </source>
</evidence>
<reference evidence="13" key="1">
    <citation type="journal article" date="2019" name="Int. J. Syst. Evol. Microbiol.">
        <title>The Global Catalogue of Microorganisms (GCM) 10K type strain sequencing project: providing services to taxonomists for standard genome sequencing and annotation.</title>
        <authorList>
            <consortium name="The Broad Institute Genomics Platform"/>
            <consortium name="The Broad Institute Genome Sequencing Center for Infectious Disease"/>
            <person name="Wu L."/>
            <person name="Ma J."/>
        </authorList>
    </citation>
    <scope>NUCLEOTIDE SEQUENCE [LARGE SCALE GENOMIC DNA]</scope>
    <source>
        <strain evidence="13">CCUG 58938</strain>
    </source>
</reference>
<accession>A0ABW3K1T1</accession>
<dbReference type="Pfam" id="PF00005">
    <property type="entry name" value="ABC_tran"/>
    <property type="match status" value="1"/>
</dbReference>
<feature type="transmembrane region" description="Helical" evidence="8">
    <location>
        <begin position="290"/>
        <end position="309"/>
    </location>
</feature>
<dbReference type="SMART" id="SM00382">
    <property type="entry name" value="AAA"/>
    <property type="match status" value="1"/>
</dbReference>
<dbReference type="PANTHER" id="PTHR43394:SF1">
    <property type="entry name" value="ATP-BINDING CASSETTE SUB-FAMILY B MEMBER 10, MITOCHONDRIAL"/>
    <property type="match status" value="1"/>
</dbReference>
<dbReference type="PROSITE" id="PS00211">
    <property type="entry name" value="ABC_TRANSPORTER_1"/>
    <property type="match status" value="1"/>
</dbReference>
<evidence type="ECO:0000256" key="4">
    <source>
        <dbReference type="ARBA" id="ARBA00022801"/>
    </source>
</evidence>
<evidence type="ECO:0000256" key="2">
    <source>
        <dbReference type="ARBA" id="ARBA00022692"/>
    </source>
</evidence>
<organism evidence="12 13">
    <name type="scientific">Ohtaekwangia kribbensis</name>
    <dbReference type="NCBI Taxonomy" id="688913"/>
    <lineage>
        <taxon>Bacteria</taxon>
        <taxon>Pseudomonadati</taxon>
        <taxon>Bacteroidota</taxon>
        <taxon>Cytophagia</taxon>
        <taxon>Cytophagales</taxon>
        <taxon>Fulvivirgaceae</taxon>
        <taxon>Ohtaekwangia</taxon>
    </lineage>
</organism>
<dbReference type="InterPro" id="IPR003593">
    <property type="entry name" value="AAA+_ATPase"/>
</dbReference>
<dbReference type="CDD" id="cd02418">
    <property type="entry name" value="Peptidase_C39B"/>
    <property type="match status" value="1"/>
</dbReference>
<evidence type="ECO:0000256" key="7">
    <source>
        <dbReference type="ARBA" id="ARBA00023136"/>
    </source>
</evidence>
<dbReference type="SUPFAM" id="SSF52540">
    <property type="entry name" value="P-loop containing nucleoside triphosphate hydrolases"/>
    <property type="match status" value="1"/>
</dbReference>
<dbReference type="InterPro" id="IPR036640">
    <property type="entry name" value="ABC1_TM_sf"/>
</dbReference>
<dbReference type="SUPFAM" id="SSF90123">
    <property type="entry name" value="ABC transporter transmembrane region"/>
    <property type="match status" value="1"/>
</dbReference>
<dbReference type="Gene3D" id="3.90.70.10">
    <property type="entry name" value="Cysteine proteinases"/>
    <property type="match status" value="1"/>
</dbReference>
<dbReference type="InterPro" id="IPR003439">
    <property type="entry name" value="ABC_transporter-like_ATP-bd"/>
</dbReference>
<dbReference type="Gene3D" id="1.20.1560.10">
    <property type="entry name" value="ABC transporter type 1, transmembrane domain"/>
    <property type="match status" value="1"/>
</dbReference>
<dbReference type="RefSeq" id="WP_377578945.1">
    <property type="nucleotide sequence ID" value="NZ_JBHTKA010000003.1"/>
</dbReference>
<keyword evidence="13" id="KW-1185">Reference proteome</keyword>
<dbReference type="CDD" id="cd18571">
    <property type="entry name" value="ABC_6TM_peptidase_like"/>
    <property type="match status" value="1"/>
</dbReference>
<dbReference type="Gene3D" id="3.40.50.300">
    <property type="entry name" value="P-loop containing nucleotide triphosphate hydrolases"/>
    <property type="match status" value="1"/>
</dbReference>
<proteinExistence type="predicted"/>
<dbReference type="InterPro" id="IPR017871">
    <property type="entry name" value="ABC_transporter-like_CS"/>
</dbReference>
<dbReference type="PROSITE" id="PS50929">
    <property type="entry name" value="ABC_TM1F"/>
    <property type="match status" value="1"/>
</dbReference>
<keyword evidence="4" id="KW-0378">Hydrolase</keyword>
<feature type="domain" description="Peptidase C39" evidence="11">
    <location>
        <begin position="10"/>
        <end position="130"/>
    </location>
</feature>
<keyword evidence="5" id="KW-0067">ATP-binding</keyword>
<dbReference type="PANTHER" id="PTHR43394">
    <property type="entry name" value="ATP-DEPENDENT PERMEASE MDL1, MITOCHONDRIAL"/>
    <property type="match status" value="1"/>
</dbReference>
<dbReference type="Pfam" id="PF03412">
    <property type="entry name" value="Peptidase_C39"/>
    <property type="match status" value="1"/>
</dbReference>
<evidence type="ECO:0000256" key="3">
    <source>
        <dbReference type="ARBA" id="ARBA00022741"/>
    </source>
</evidence>
<evidence type="ECO:0000259" key="11">
    <source>
        <dbReference type="PROSITE" id="PS50990"/>
    </source>
</evidence>
<feature type="transmembrane region" description="Helical" evidence="8">
    <location>
        <begin position="410"/>
        <end position="437"/>
    </location>
</feature>
<evidence type="ECO:0000259" key="9">
    <source>
        <dbReference type="PROSITE" id="PS50893"/>
    </source>
</evidence>
<dbReference type="PROSITE" id="PS50893">
    <property type="entry name" value="ABC_TRANSPORTER_2"/>
    <property type="match status" value="1"/>
</dbReference>
<keyword evidence="2 8" id="KW-0812">Transmembrane</keyword>
<dbReference type="EMBL" id="JBHTKA010000003">
    <property type="protein sequence ID" value="MFD0999863.1"/>
    <property type="molecule type" value="Genomic_DNA"/>
</dbReference>
<dbReference type="InterPro" id="IPR027417">
    <property type="entry name" value="P-loop_NTPase"/>
</dbReference>